<keyword evidence="5 6" id="KW-0472">Membrane</keyword>
<sequence>MNKWKRIRPYVAFCAIALAVGGASSFATRAGMADFDLLTKPPAAPPDWLFPIAWTILYLLMGIAMGLVWRSSIGRARKEATALWSIQLAVNGLWPVLFFLLGAHGPAFFWLVG</sequence>
<organism evidence="7">
    <name type="scientific">human gut metagenome</name>
    <dbReference type="NCBI Taxonomy" id="408170"/>
    <lineage>
        <taxon>unclassified sequences</taxon>
        <taxon>metagenomes</taxon>
        <taxon>organismal metagenomes</taxon>
    </lineage>
</organism>
<keyword evidence="3 6" id="KW-0812">Transmembrane</keyword>
<proteinExistence type="inferred from homology"/>
<dbReference type="GO" id="GO:0016020">
    <property type="term" value="C:membrane"/>
    <property type="evidence" value="ECO:0007669"/>
    <property type="project" value="UniProtKB-SubCell"/>
</dbReference>
<evidence type="ECO:0000256" key="1">
    <source>
        <dbReference type="ARBA" id="ARBA00004141"/>
    </source>
</evidence>
<evidence type="ECO:0000256" key="3">
    <source>
        <dbReference type="ARBA" id="ARBA00022692"/>
    </source>
</evidence>
<dbReference type="PANTHER" id="PTHR10057:SF0">
    <property type="entry name" value="TRANSLOCATOR PROTEIN"/>
    <property type="match status" value="1"/>
</dbReference>
<comment type="similarity">
    <text evidence="2">Belongs to the TspO/BZRP family.</text>
</comment>
<evidence type="ECO:0000313" key="7">
    <source>
        <dbReference type="EMBL" id="EKC49987.1"/>
    </source>
</evidence>
<name>K1RN15_9ZZZZ</name>
<dbReference type="AlphaFoldDB" id="K1RN15"/>
<evidence type="ECO:0000256" key="5">
    <source>
        <dbReference type="ARBA" id="ARBA00023136"/>
    </source>
</evidence>
<comment type="subcellular location">
    <subcellularLocation>
        <location evidence="1">Membrane</location>
        <topology evidence="1">Multi-pass membrane protein</topology>
    </subcellularLocation>
</comment>
<evidence type="ECO:0000256" key="2">
    <source>
        <dbReference type="ARBA" id="ARBA00007524"/>
    </source>
</evidence>
<gene>
    <name evidence="7" type="ORF">OBE_14357</name>
</gene>
<dbReference type="GO" id="GO:0033013">
    <property type="term" value="P:tetrapyrrole metabolic process"/>
    <property type="evidence" value="ECO:0007669"/>
    <property type="project" value="UniProtKB-ARBA"/>
</dbReference>
<feature type="transmembrane region" description="Helical" evidence="6">
    <location>
        <begin position="51"/>
        <end position="69"/>
    </location>
</feature>
<dbReference type="PANTHER" id="PTHR10057">
    <property type="entry name" value="PERIPHERAL-TYPE BENZODIAZEPINE RECEPTOR"/>
    <property type="match status" value="1"/>
</dbReference>
<dbReference type="InterPro" id="IPR038330">
    <property type="entry name" value="TspO/MBR-related_sf"/>
</dbReference>
<feature type="transmembrane region" description="Helical" evidence="6">
    <location>
        <begin position="81"/>
        <end position="103"/>
    </location>
</feature>
<protein>
    <submittedName>
        <fullName evidence="7">TspO/MBR family protein</fullName>
    </submittedName>
</protein>
<keyword evidence="4 6" id="KW-1133">Transmembrane helix</keyword>
<feature type="non-terminal residue" evidence="7">
    <location>
        <position position="113"/>
    </location>
</feature>
<evidence type="ECO:0000256" key="6">
    <source>
        <dbReference type="SAM" id="Phobius"/>
    </source>
</evidence>
<dbReference type="EMBL" id="AJWZ01009902">
    <property type="protein sequence ID" value="EKC49987.1"/>
    <property type="molecule type" value="Genomic_DNA"/>
</dbReference>
<dbReference type="CDD" id="cd15904">
    <property type="entry name" value="TSPO_MBR"/>
    <property type="match status" value="1"/>
</dbReference>
<comment type="caution">
    <text evidence="7">The sequence shown here is derived from an EMBL/GenBank/DDBJ whole genome shotgun (WGS) entry which is preliminary data.</text>
</comment>
<dbReference type="Gene3D" id="1.20.1260.100">
    <property type="entry name" value="TspO/MBR protein"/>
    <property type="match status" value="1"/>
</dbReference>
<dbReference type="Pfam" id="PF03073">
    <property type="entry name" value="TspO_MBR"/>
    <property type="match status" value="1"/>
</dbReference>
<evidence type="ECO:0000256" key="4">
    <source>
        <dbReference type="ARBA" id="ARBA00022989"/>
    </source>
</evidence>
<reference evidence="7" key="1">
    <citation type="journal article" date="2013" name="Environ. Microbiol.">
        <title>Microbiota from the distal guts of lean and obese adolescents exhibit partial functional redundancy besides clear differences in community structure.</title>
        <authorList>
            <person name="Ferrer M."/>
            <person name="Ruiz A."/>
            <person name="Lanza F."/>
            <person name="Haange S.B."/>
            <person name="Oberbach A."/>
            <person name="Till H."/>
            <person name="Bargiela R."/>
            <person name="Campoy C."/>
            <person name="Segura M.T."/>
            <person name="Richter M."/>
            <person name="von Bergen M."/>
            <person name="Seifert J."/>
            <person name="Suarez A."/>
        </authorList>
    </citation>
    <scope>NUCLEOTIDE SEQUENCE</scope>
</reference>
<accession>K1RN15</accession>
<dbReference type="InterPro" id="IPR004307">
    <property type="entry name" value="TspO_MBR"/>
</dbReference>